<organism evidence="3 4">
    <name type="scientific">Anaeromyxobacter dehalogenans (strain ATCC BAA-258 / DSM 21875 / 2CP-1)</name>
    <dbReference type="NCBI Taxonomy" id="455488"/>
    <lineage>
        <taxon>Bacteria</taxon>
        <taxon>Pseudomonadati</taxon>
        <taxon>Myxococcota</taxon>
        <taxon>Myxococcia</taxon>
        <taxon>Myxococcales</taxon>
        <taxon>Cystobacterineae</taxon>
        <taxon>Anaeromyxobacteraceae</taxon>
        <taxon>Anaeromyxobacter</taxon>
    </lineage>
</organism>
<dbReference type="GO" id="GO:0006284">
    <property type="term" value="P:base-excision repair"/>
    <property type="evidence" value="ECO:0007669"/>
    <property type="project" value="InterPro"/>
</dbReference>
<dbReference type="Proteomes" id="UP000007089">
    <property type="component" value="Chromosome"/>
</dbReference>
<dbReference type="PANTHER" id="PTHR30037">
    <property type="entry name" value="DNA-3-METHYLADENINE GLYCOSYLASE 1"/>
    <property type="match status" value="1"/>
</dbReference>
<feature type="compositionally biased region" description="Basic residues" evidence="2">
    <location>
        <begin position="233"/>
        <end position="243"/>
    </location>
</feature>
<dbReference type="EC" id="3.2.2.20" evidence="3"/>
<proteinExistence type="predicted"/>
<dbReference type="KEGG" id="acp:A2cp1_1795"/>
<dbReference type="HOGENOM" id="CLU_083758_2_0_7"/>
<dbReference type="PANTHER" id="PTHR30037:SF4">
    <property type="entry name" value="DNA-3-METHYLADENINE GLYCOSYLASE I"/>
    <property type="match status" value="1"/>
</dbReference>
<accession>B8J6F6</accession>
<dbReference type="GO" id="GO:0008725">
    <property type="term" value="F:DNA-3-methyladenine glycosylase activity"/>
    <property type="evidence" value="ECO:0007669"/>
    <property type="project" value="UniProtKB-EC"/>
</dbReference>
<feature type="binding site" evidence="1">
    <location>
        <position position="199"/>
    </location>
    <ligand>
        <name>Zn(2+)</name>
        <dbReference type="ChEBI" id="CHEBI:29105"/>
    </ligand>
</feature>
<feature type="binding site" evidence="1">
    <location>
        <position position="22"/>
    </location>
    <ligand>
        <name>Zn(2+)</name>
        <dbReference type="ChEBI" id="CHEBI:29105"/>
    </ligand>
</feature>
<keyword evidence="3" id="KW-0378">Hydrolase</keyword>
<dbReference type="InterPro" id="IPR005019">
    <property type="entry name" value="Adenine_glyco"/>
</dbReference>
<sequence>MPQHAHALDDGLGTGPDGRARCAWGLSAADYVRYHDEEWGLPVADDRRLFEKLCLEGFQSGLSWLTILRKREAFRTAFAGFDFEKVARFGARDVARLLGDAGIVRHRGKIEATLNNARRACELAAEAGSLAAYFWQFEPPKASRPERVTWAALRAQPVTTESKALSRDLKRRGWAFVGPTTCYAFMQAMGLVNDHVEGCAVRGRVERARRGFERPVVVDGASAEPEPAPASRARARAVARGRR</sequence>
<dbReference type="SUPFAM" id="SSF48150">
    <property type="entry name" value="DNA-glycosylase"/>
    <property type="match status" value="1"/>
</dbReference>
<keyword evidence="4" id="KW-1185">Reference proteome</keyword>
<evidence type="ECO:0000256" key="1">
    <source>
        <dbReference type="PIRSR" id="PIRSR605019-1"/>
    </source>
</evidence>
<feature type="compositionally biased region" description="Low complexity" evidence="2">
    <location>
        <begin position="220"/>
        <end position="232"/>
    </location>
</feature>
<dbReference type="RefSeq" id="WP_012633061.1">
    <property type="nucleotide sequence ID" value="NC_011891.1"/>
</dbReference>
<dbReference type="InterPro" id="IPR011257">
    <property type="entry name" value="DNA_glycosylase"/>
</dbReference>
<name>B8J6F6_ANAD2</name>
<dbReference type="GO" id="GO:0046872">
    <property type="term" value="F:metal ion binding"/>
    <property type="evidence" value="ECO:0007669"/>
    <property type="project" value="UniProtKB-KW"/>
</dbReference>
<evidence type="ECO:0000313" key="3">
    <source>
        <dbReference type="EMBL" id="ACL65137.1"/>
    </source>
</evidence>
<dbReference type="Gene3D" id="1.10.340.30">
    <property type="entry name" value="Hypothetical protein, domain 2"/>
    <property type="match status" value="1"/>
</dbReference>
<dbReference type="EMBL" id="CP001359">
    <property type="protein sequence ID" value="ACL65137.1"/>
    <property type="molecule type" value="Genomic_DNA"/>
</dbReference>
<dbReference type="Pfam" id="PF03352">
    <property type="entry name" value="Adenine_glyco"/>
    <property type="match status" value="1"/>
</dbReference>
<reference evidence="3" key="1">
    <citation type="submission" date="2009-01" db="EMBL/GenBank/DDBJ databases">
        <title>Complete sequence of Anaeromyxobacter dehalogenans 2CP-1.</title>
        <authorList>
            <consortium name="US DOE Joint Genome Institute"/>
            <person name="Lucas S."/>
            <person name="Copeland A."/>
            <person name="Lapidus A."/>
            <person name="Glavina del Rio T."/>
            <person name="Dalin E."/>
            <person name="Tice H."/>
            <person name="Bruce D."/>
            <person name="Goodwin L."/>
            <person name="Pitluck S."/>
            <person name="Saunders E."/>
            <person name="Brettin T."/>
            <person name="Detter J.C."/>
            <person name="Han C."/>
            <person name="Larimer F."/>
            <person name="Land M."/>
            <person name="Hauser L."/>
            <person name="Kyrpides N."/>
            <person name="Ovchinnikova G."/>
            <person name="Beliaev A.S."/>
            <person name="Richardson P."/>
        </authorList>
    </citation>
    <scope>NUCLEOTIDE SEQUENCE</scope>
    <source>
        <strain evidence="3">2CP-1</strain>
    </source>
</reference>
<keyword evidence="3" id="KW-0326">Glycosidase</keyword>
<feature type="region of interest" description="Disordered" evidence="2">
    <location>
        <begin position="219"/>
        <end position="243"/>
    </location>
</feature>
<feature type="binding site" evidence="1">
    <location>
        <position position="195"/>
    </location>
    <ligand>
        <name>Zn(2+)</name>
        <dbReference type="ChEBI" id="CHEBI:29105"/>
    </ligand>
</feature>
<keyword evidence="1" id="KW-0479">Metal-binding</keyword>
<gene>
    <name evidence="3" type="ordered locus">A2cp1_1795</name>
</gene>
<feature type="binding site" evidence="1">
    <location>
        <position position="35"/>
    </location>
    <ligand>
        <name>Zn(2+)</name>
        <dbReference type="ChEBI" id="CHEBI:29105"/>
    </ligand>
</feature>
<protein>
    <submittedName>
        <fullName evidence="3">DNA-3-methyladenine glycosylase I</fullName>
        <ecNumber evidence="3">3.2.2.20</ecNumber>
    </submittedName>
</protein>
<dbReference type="InterPro" id="IPR052891">
    <property type="entry name" value="DNA-3mA_glycosylase"/>
</dbReference>
<evidence type="ECO:0000256" key="2">
    <source>
        <dbReference type="SAM" id="MobiDB-lite"/>
    </source>
</evidence>
<keyword evidence="1" id="KW-0862">Zinc</keyword>
<dbReference type="AlphaFoldDB" id="B8J6F6"/>
<evidence type="ECO:0000313" key="4">
    <source>
        <dbReference type="Proteomes" id="UP000007089"/>
    </source>
</evidence>